<evidence type="ECO:0000313" key="2">
    <source>
        <dbReference type="Proteomes" id="UP000784294"/>
    </source>
</evidence>
<evidence type="ECO:0000313" key="1">
    <source>
        <dbReference type="EMBL" id="VEL30336.1"/>
    </source>
</evidence>
<dbReference type="EMBL" id="CAAALY010111405">
    <property type="protein sequence ID" value="VEL30336.1"/>
    <property type="molecule type" value="Genomic_DNA"/>
</dbReference>
<sequence>MPPRVGRRTGYLPYGVSGQHASLVYFLRLRAHSPSALSVGVFVLHFLCRSLLLSCSDALIVANRTVVPSPSWLLKSRTGRRQRQPERATVRWAEEWEKRLKSTNVSSNAV</sequence>
<dbReference type="Proteomes" id="UP000784294">
    <property type="component" value="Unassembled WGS sequence"/>
</dbReference>
<accession>A0A3S5ARN9</accession>
<dbReference type="AlphaFoldDB" id="A0A3S5ARN9"/>
<name>A0A3S5ARN9_9PLAT</name>
<proteinExistence type="predicted"/>
<gene>
    <name evidence="1" type="ORF">PXEA_LOCUS23776</name>
</gene>
<reference evidence="1" key="1">
    <citation type="submission" date="2018-11" db="EMBL/GenBank/DDBJ databases">
        <authorList>
            <consortium name="Pathogen Informatics"/>
        </authorList>
    </citation>
    <scope>NUCLEOTIDE SEQUENCE</scope>
</reference>
<protein>
    <submittedName>
        <fullName evidence="1">Uncharacterized protein</fullName>
    </submittedName>
</protein>
<organism evidence="1 2">
    <name type="scientific">Protopolystoma xenopodis</name>
    <dbReference type="NCBI Taxonomy" id="117903"/>
    <lineage>
        <taxon>Eukaryota</taxon>
        <taxon>Metazoa</taxon>
        <taxon>Spiralia</taxon>
        <taxon>Lophotrochozoa</taxon>
        <taxon>Platyhelminthes</taxon>
        <taxon>Monogenea</taxon>
        <taxon>Polyopisthocotylea</taxon>
        <taxon>Polystomatidea</taxon>
        <taxon>Polystomatidae</taxon>
        <taxon>Protopolystoma</taxon>
    </lineage>
</organism>
<keyword evidence="2" id="KW-1185">Reference proteome</keyword>
<comment type="caution">
    <text evidence="1">The sequence shown here is derived from an EMBL/GenBank/DDBJ whole genome shotgun (WGS) entry which is preliminary data.</text>
</comment>